<dbReference type="PROSITE" id="PS51186">
    <property type="entry name" value="GNAT"/>
    <property type="match status" value="1"/>
</dbReference>
<dbReference type="Pfam" id="PF00583">
    <property type="entry name" value="Acetyltransf_1"/>
    <property type="match status" value="1"/>
</dbReference>
<dbReference type="Proteomes" id="UP000321832">
    <property type="component" value="Unassembled WGS sequence"/>
</dbReference>
<protein>
    <submittedName>
        <fullName evidence="4">GNAT family N-acetyltransferase</fullName>
    </submittedName>
</protein>
<keyword evidence="1 4" id="KW-0808">Transferase</keyword>
<gene>
    <name evidence="4" type="ORF">FSC37_18240</name>
</gene>
<dbReference type="Gene3D" id="3.40.630.30">
    <property type="match status" value="1"/>
</dbReference>
<evidence type="ECO:0000259" key="3">
    <source>
        <dbReference type="PROSITE" id="PS51186"/>
    </source>
</evidence>
<reference evidence="4 5" key="1">
    <citation type="submission" date="2019-08" db="EMBL/GenBank/DDBJ databases">
        <authorList>
            <person name="Khan S.A."/>
            <person name="Jeon C.O."/>
            <person name="Jeong S.E."/>
        </authorList>
    </citation>
    <scope>NUCLEOTIDE SEQUENCE [LARGE SCALE GENOMIC DNA]</scope>
    <source>
        <strain evidence="5">IMCC1728</strain>
    </source>
</reference>
<evidence type="ECO:0000256" key="1">
    <source>
        <dbReference type="ARBA" id="ARBA00022679"/>
    </source>
</evidence>
<dbReference type="InterPro" id="IPR016181">
    <property type="entry name" value="Acyl_CoA_acyltransferase"/>
</dbReference>
<feature type="domain" description="N-acetyltransferase" evidence="3">
    <location>
        <begin position="1"/>
        <end position="126"/>
    </location>
</feature>
<accession>A0A5C6U1Y5</accession>
<dbReference type="PANTHER" id="PTHR43877">
    <property type="entry name" value="AMINOALKYLPHOSPHONATE N-ACETYLTRANSFERASE-RELATED-RELATED"/>
    <property type="match status" value="1"/>
</dbReference>
<comment type="caution">
    <text evidence="4">The sequence shown here is derived from an EMBL/GenBank/DDBJ whole genome shotgun (WGS) entry which is preliminary data.</text>
</comment>
<sequence>MFYGQPADPTTASAFVRDRLIQGDSVFLLARGQDGSALGFTQLYPTFSSIACRRAFVLNDLYIVEAARGQGVARALLDAARTHAMGAGAAYISLETAIDNTRAQALYESFGFERDVQFLTYALSLS</sequence>
<organism evidence="4 5">
    <name type="scientific">Piscinibacter aquaticus</name>
    <dbReference type="NCBI Taxonomy" id="392597"/>
    <lineage>
        <taxon>Bacteria</taxon>
        <taxon>Pseudomonadati</taxon>
        <taxon>Pseudomonadota</taxon>
        <taxon>Betaproteobacteria</taxon>
        <taxon>Burkholderiales</taxon>
        <taxon>Sphaerotilaceae</taxon>
        <taxon>Piscinibacter</taxon>
    </lineage>
</organism>
<dbReference type="InterPro" id="IPR050832">
    <property type="entry name" value="Bact_Acetyltransf"/>
</dbReference>
<dbReference type="PANTHER" id="PTHR43877:SF2">
    <property type="entry name" value="AMINOALKYLPHOSPHONATE N-ACETYLTRANSFERASE-RELATED"/>
    <property type="match status" value="1"/>
</dbReference>
<keyword evidence="5" id="KW-1185">Reference proteome</keyword>
<evidence type="ECO:0000313" key="4">
    <source>
        <dbReference type="EMBL" id="TXC67002.1"/>
    </source>
</evidence>
<evidence type="ECO:0000313" key="5">
    <source>
        <dbReference type="Proteomes" id="UP000321832"/>
    </source>
</evidence>
<dbReference type="EMBL" id="VOPW01000001">
    <property type="protein sequence ID" value="TXC67002.1"/>
    <property type="molecule type" value="Genomic_DNA"/>
</dbReference>
<dbReference type="SUPFAM" id="SSF55729">
    <property type="entry name" value="Acyl-CoA N-acyltransferases (Nat)"/>
    <property type="match status" value="1"/>
</dbReference>
<proteinExistence type="predicted"/>
<name>A0A5C6U1Y5_9BURK</name>
<dbReference type="InterPro" id="IPR000182">
    <property type="entry name" value="GNAT_dom"/>
</dbReference>
<dbReference type="GO" id="GO:0016747">
    <property type="term" value="F:acyltransferase activity, transferring groups other than amino-acyl groups"/>
    <property type="evidence" value="ECO:0007669"/>
    <property type="project" value="InterPro"/>
</dbReference>
<keyword evidence="2" id="KW-0012">Acyltransferase</keyword>
<evidence type="ECO:0000256" key="2">
    <source>
        <dbReference type="ARBA" id="ARBA00023315"/>
    </source>
</evidence>
<dbReference type="AlphaFoldDB" id="A0A5C6U1Y5"/>
<dbReference type="CDD" id="cd04301">
    <property type="entry name" value="NAT_SF"/>
    <property type="match status" value="1"/>
</dbReference>